<organism evidence="3 4">
    <name type="scientific">Merismopedia glauca CCAP 1448/3</name>
    <dbReference type="NCBI Taxonomy" id="1296344"/>
    <lineage>
        <taxon>Bacteria</taxon>
        <taxon>Bacillati</taxon>
        <taxon>Cyanobacteriota</taxon>
        <taxon>Cyanophyceae</taxon>
        <taxon>Synechococcales</taxon>
        <taxon>Merismopediaceae</taxon>
        <taxon>Merismopedia</taxon>
    </lineage>
</organism>
<feature type="domain" description="Putative regulatory protein FmdB zinc ribbon" evidence="2">
    <location>
        <begin position="1"/>
        <end position="41"/>
    </location>
</feature>
<protein>
    <submittedName>
        <fullName evidence="3">Zinc ribbon domain-containing protein</fullName>
    </submittedName>
</protein>
<reference evidence="3 4" key="1">
    <citation type="submission" date="2018-02" db="EMBL/GenBank/DDBJ databases">
        <authorList>
            <person name="Cohen D.B."/>
            <person name="Kent A.D."/>
        </authorList>
    </citation>
    <scope>NUCLEOTIDE SEQUENCE [LARGE SCALE GENOMIC DNA]</scope>
    <source>
        <strain evidence="3 4">CCAP 1448/3</strain>
    </source>
</reference>
<dbReference type="RefSeq" id="WP_106291708.1">
    <property type="nucleotide sequence ID" value="NZ_CAWNTC010000235.1"/>
</dbReference>
<feature type="region of interest" description="Disordered" evidence="1">
    <location>
        <begin position="53"/>
        <end position="87"/>
    </location>
</feature>
<gene>
    <name evidence="3" type="ORF">C7B64_22775</name>
</gene>
<name>A0A2T1BX44_9CYAN</name>
<keyword evidence="4" id="KW-1185">Reference proteome</keyword>
<proteinExistence type="predicted"/>
<dbReference type="Pfam" id="PF09723">
    <property type="entry name" value="Zn_ribbon_8"/>
    <property type="match status" value="1"/>
</dbReference>
<dbReference type="EMBL" id="PVWJ01000187">
    <property type="protein sequence ID" value="PSB00580.1"/>
    <property type="molecule type" value="Genomic_DNA"/>
</dbReference>
<comment type="caution">
    <text evidence="3">The sequence shown here is derived from an EMBL/GenBank/DDBJ whole genome shotgun (WGS) entry which is preliminary data.</text>
</comment>
<dbReference type="NCBIfam" id="TIGR02605">
    <property type="entry name" value="CxxC_CxxC_SSSS"/>
    <property type="match status" value="1"/>
</dbReference>
<dbReference type="OrthoDB" id="9813321at2"/>
<feature type="compositionally biased region" description="Basic and acidic residues" evidence="1">
    <location>
        <begin position="53"/>
        <end position="71"/>
    </location>
</feature>
<evidence type="ECO:0000313" key="3">
    <source>
        <dbReference type="EMBL" id="PSB00580.1"/>
    </source>
</evidence>
<evidence type="ECO:0000313" key="4">
    <source>
        <dbReference type="Proteomes" id="UP000238762"/>
    </source>
</evidence>
<dbReference type="SMART" id="SM00834">
    <property type="entry name" value="CxxC_CXXC_SSSS"/>
    <property type="match status" value="1"/>
</dbReference>
<accession>A0A2T1BX44</accession>
<evidence type="ECO:0000259" key="2">
    <source>
        <dbReference type="SMART" id="SM00834"/>
    </source>
</evidence>
<dbReference type="InterPro" id="IPR013429">
    <property type="entry name" value="Regulatory_FmdB_Zinc_ribbon"/>
</dbReference>
<reference evidence="3 4" key="2">
    <citation type="submission" date="2018-03" db="EMBL/GenBank/DDBJ databases">
        <title>The ancient ancestry and fast evolution of plastids.</title>
        <authorList>
            <person name="Moore K.R."/>
            <person name="Magnabosco C."/>
            <person name="Momper L."/>
            <person name="Gold D.A."/>
            <person name="Bosak T."/>
            <person name="Fournier G.P."/>
        </authorList>
    </citation>
    <scope>NUCLEOTIDE SEQUENCE [LARGE SCALE GENOMIC DNA]</scope>
    <source>
        <strain evidence="3 4">CCAP 1448/3</strain>
    </source>
</reference>
<dbReference type="Proteomes" id="UP000238762">
    <property type="component" value="Unassembled WGS sequence"/>
</dbReference>
<dbReference type="AlphaFoldDB" id="A0A2T1BX44"/>
<sequence>MPLYEFKCHDCGIFDAWRSLAESNHPANCPTCEQPAKRIFSPPTALLSGSLRLKTENPEPQLVKRDREPKSPKVKNHNGGRPWMIGH</sequence>
<evidence type="ECO:0000256" key="1">
    <source>
        <dbReference type="SAM" id="MobiDB-lite"/>
    </source>
</evidence>